<reference evidence="1" key="2">
    <citation type="submission" date="2023-06" db="EMBL/GenBank/DDBJ databases">
        <authorList>
            <person name="Kobayashi Y."/>
            <person name="Kayamori A."/>
            <person name="Aoki K."/>
            <person name="Shiwa Y."/>
            <person name="Fujita N."/>
            <person name="Sugita T."/>
            <person name="Iwasaki W."/>
            <person name="Tanaka N."/>
            <person name="Takashima M."/>
        </authorList>
    </citation>
    <scope>NUCLEOTIDE SEQUENCE</scope>
    <source>
        <strain evidence="1">HIS016</strain>
    </source>
</reference>
<accession>A0AAD3TVV9</accession>
<keyword evidence="2" id="KW-1185">Reference proteome</keyword>
<dbReference type="AlphaFoldDB" id="A0AAD3TVV9"/>
<reference evidence="1" key="1">
    <citation type="journal article" date="2023" name="BMC Genomics">
        <title>Chromosome-level genome assemblies of Cutaneotrichosporon spp. (Trichosporonales, Basidiomycota) reveal imbalanced evolution between nucleotide sequences and chromosome synteny.</title>
        <authorList>
            <person name="Kobayashi Y."/>
            <person name="Kayamori A."/>
            <person name="Aoki K."/>
            <person name="Shiwa Y."/>
            <person name="Matsutani M."/>
            <person name="Fujita N."/>
            <person name="Sugita T."/>
            <person name="Iwasaki W."/>
            <person name="Tanaka N."/>
            <person name="Takashima M."/>
        </authorList>
    </citation>
    <scope>NUCLEOTIDE SEQUENCE</scope>
    <source>
        <strain evidence="1">HIS016</strain>
    </source>
</reference>
<dbReference type="EMBL" id="BTCM01000004">
    <property type="protein sequence ID" value="GMK57460.1"/>
    <property type="molecule type" value="Genomic_DNA"/>
</dbReference>
<protein>
    <submittedName>
        <fullName evidence="1">Uncharacterized protein</fullName>
    </submittedName>
</protein>
<evidence type="ECO:0000313" key="1">
    <source>
        <dbReference type="EMBL" id="GMK57460.1"/>
    </source>
</evidence>
<dbReference type="Proteomes" id="UP001222932">
    <property type="component" value="Unassembled WGS sequence"/>
</dbReference>
<evidence type="ECO:0000313" key="2">
    <source>
        <dbReference type="Proteomes" id="UP001222932"/>
    </source>
</evidence>
<gene>
    <name evidence="1" type="ORF">CspeluHIS016_0402940</name>
</gene>
<sequence>MDLHTWPPQPSWLYDLEYSDEEEGSQFHASRPSAVLQVAMPSKTQRLVLHLHWAGTLRAGTDIQILPQALGEHADVVIILHPPGEGEGVSDDGWFATLLQHLAKVAVQRRALVTIVGVEACTDADLGMRPQPRPIAKWQRTLPKPEPLRRGEELVGAVVRLLDSTCSRAWCDVTDAQMEACEAMWPAETSDVDGLRGQIGLVTLEEWTQTADPSEIAPVPVLWEAEAVRVGSS</sequence>
<proteinExistence type="predicted"/>
<organism evidence="1 2">
    <name type="scientific">Cutaneotrichosporon spelunceum</name>
    <dbReference type="NCBI Taxonomy" id="1672016"/>
    <lineage>
        <taxon>Eukaryota</taxon>
        <taxon>Fungi</taxon>
        <taxon>Dikarya</taxon>
        <taxon>Basidiomycota</taxon>
        <taxon>Agaricomycotina</taxon>
        <taxon>Tremellomycetes</taxon>
        <taxon>Trichosporonales</taxon>
        <taxon>Trichosporonaceae</taxon>
        <taxon>Cutaneotrichosporon</taxon>
    </lineage>
</organism>
<comment type="caution">
    <text evidence="1">The sequence shown here is derived from an EMBL/GenBank/DDBJ whole genome shotgun (WGS) entry which is preliminary data.</text>
</comment>
<name>A0AAD3TVV9_9TREE</name>